<dbReference type="PANTHER" id="PTHR42713">
    <property type="entry name" value="HISTIDINE KINASE-RELATED"/>
    <property type="match status" value="1"/>
</dbReference>
<feature type="modified residue" description="4-aspartylphosphate" evidence="10">
    <location>
        <position position="54"/>
    </location>
</feature>
<dbReference type="PRINTS" id="PR00032">
    <property type="entry name" value="HTHARAC"/>
</dbReference>
<dbReference type="Pfam" id="PF12833">
    <property type="entry name" value="HTH_18"/>
    <property type="match status" value="1"/>
</dbReference>
<dbReference type="SUPFAM" id="SSF46689">
    <property type="entry name" value="Homeodomain-like"/>
    <property type="match status" value="2"/>
</dbReference>
<comment type="function">
    <text evidence="9">May play the central regulatory role in sporulation. It may be an element of the effector pathway responsible for the activation of sporulation genes in response to nutritional stress. Spo0A may act in concert with spo0H (a sigma factor) to control the expression of some genes that are critical to the sporulation process.</text>
</comment>
<evidence type="ECO:0000313" key="13">
    <source>
        <dbReference type="EMBL" id="UWP59367.1"/>
    </source>
</evidence>
<comment type="subcellular location">
    <subcellularLocation>
        <location evidence="1">Cytoplasm</location>
    </subcellularLocation>
</comment>
<keyword evidence="5" id="KW-0902">Two-component regulatory system</keyword>
<evidence type="ECO:0000313" key="14">
    <source>
        <dbReference type="Proteomes" id="UP001060164"/>
    </source>
</evidence>
<dbReference type="Gene3D" id="3.40.50.2300">
    <property type="match status" value="1"/>
</dbReference>
<organism evidence="13 14">
    <name type="scientific">Ruminococcus gauvreauii</name>
    <dbReference type="NCBI Taxonomy" id="438033"/>
    <lineage>
        <taxon>Bacteria</taxon>
        <taxon>Bacillati</taxon>
        <taxon>Bacillota</taxon>
        <taxon>Clostridia</taxon>
        <taxon>Eubacteriales</taxon>
        <taxon>Oscillospiraceae</taxon>
        <taxon>Ruminococcus</taxon>
    </lineage>
</organism>
<evidence type="ECO:0000259" key="11">
    <source>
        <dbReference type="PROSITE" id="PS01124"/>
    </source>
</evidence>
<name>A0ABY5VGE0_9FIRM</name>
<dbReference type="EMBL" id="CP102290">
    <property type="protein sequence ID" value="UWP59367.1"/>
    <property type="molecule type" value="Genomic_DNA"/>
</dbReference>
<sequence>MKVLIADDEIGICRLIQCLVDWEALGLEILNIVHNGWEALKVIETDKPDIVITDVCMPEYNGIDIIKRVKSTNSDMKFIVISGYREFEYARDALKYGAEDYLLKPIKKDELTAALLRIIDAEDQKRQTVQEQTRLKQYVETTAIKLREEFVNHLLFQSADPSHLTLTYCSEKLHRDFVKKYFICIAMKADLPEERFSFEEVKDFFQKKAGVTLENNLKEDQYVCCFGLYEDILLAVINFDDSGREEINEHFRTVIFELREMIKIPTSLCHISIGKGNVTDTLKELPVSMHQAYYALMERILKETDSGIYECPEKLTDENRSHFVNYTFQKVLFQALENTDYDGACSLLEGVMMKLKAEEDLTGYKILETFREVYTIVFTGMNAKFSKDEIEEWKAKVNECLHNSCRMEQMSNDLRQFLEQVFARLKEKQESISRKPIREAREYIARHFKEDIDLEQVSCIVGFNSSYFSRLFKKETGKNFVEYLTELRMLEAQQLLSETDKSIAEIAEEVGYTDDKYFSRAFKKYSGLKPKDYRKLYIM</sequence>
<evidence type="ECO:0000259" key="12">
    <source>
        <dbReference type="PROSITE" id="PS50110"/>
    </source>
</evidence>
<dbReference type="CDD" id="cd17536">
    <property type="entry name" value="REC_YesN-like"/>
    <property type="match status" value="1"/>
</dbReference>
<evidence type="ECO:0000256" key="5">
    <source>
        <dbReference type="ARBA" id="ARBA00023012"/>
    </source>
</evidence>
<protein>
    <recommendedName>
        <fullName evidence="2">Stage 0 sporulation protein A homolog</fullName>
    </recommendedName>
</protein>
<dbReference type="PROSITE" id="PS50110">
    <property type="entry name" value="RESPONSE_REGULATORY"/>
    <property type="match status" value="1"/>
</dbReference>
<dbReference type="PROSITE" id="PS01124">
    <property type="entry name" value="HTH_ARAC_FAMILY_2"/>
    <property type="match status" value="1"/>
</dbReference>
<dbReference type="InterPro" id="IPR009057">
    <property type="entry name" value="Homeodomain-like_sf"/>
</dbReference>
<reference evidence="13" key="1">
    <citation type="journal article" date="2022" name="Cell">
        <title>Design, construction, and in vivo augmentation of a complex gut microbiome.</title>
        <authorList>
            <person name="Cheng A.G."/>
            <person name="Ho P.Y."/>
            <person name="Aranda-Diaz A."/>
            <person name="Jain S."/>
            <person name="Yu F.B."/>
            <person name="Meng X."/>
            <person name="Wang M."/>
            <person name="Iakiviak M."/>
            <person name="Nagashima K."/>
            <person name="Zhao A."/>
            <person name="Murugkar P."/>
            <person name="Patil A."/>
            <person name="Atabakhsh K."/>
            <person name="Weakley A."/>
            <person name="Yan J."/>
            <person name="Brumbaugh A.R."/>
            <person name="Higginbottom S."/>
            <person name="Dimas A."/>
            <person name="Shiver A.L."/>
            <person name="Deutschbauer A."/>
            <person name="Neff N."/>
            <person name="Sonnenburg J.L."/>
            <person name="Huang K.C."/>
            <person name="Fischbach M.A."/>
        </authorList>
    </citation>
    <scope>NUCLEOTIDE SEQUENCE</scope>
    <source>
        <strain evidence="13">DSM 19829</strain>
    </source>
</reference>
<evidence type="ECO:0000256" key="9">
    <source>
        <dbReference type="ARBA" id="ARBA00024867"/>
    </source>
</evidence>
<dbReference type="Gene3D" id="1.10.10.60">
    <property type="entry name" value="Homeodomain-like"/>
    <property type="match status" value="2"/>
</dbReference>
<dbReference type="RefSeq" id="WP_028527985.1">
    <property type="nucleotide sequence ID" value="NZ_CABLBR010000006.1"/>
</dbReference>
<dbReference type="InterPro" id="IPR018062">
    <property type="entry name" value="HTH_AraC-typ_CS"/>
</dbReference>
<evidence type="ECO:0000256" key="1">
    <source>
        <dbReference type="ARBA" id="ARBA00004496"/>
    </source>
</evidence>
<dbReference type="SMART" id="SM00342">
    <property type="entry name" value="HTH_ARAC"/>
    <property type="match status" value="1"/>
</dbReference>
<evidence type="ECO:0000256" key="4">
    <source>
        <dbReference type="ARBA" id="ARBA00022553"/>
    </source>
</evidence>
<keyword evidence="3" id="KW-0963">Cytoplasm</keyword>
<dbReference type="Proteomes" id="UP001060164">
    <property type="component" value="Chromosome"/>
</dbReference>
<dbReference type="SUPFAM" id="SSF52172">
    <property type="entry name" value="CheY-like"/>
    <property type="match status" value="1"/>
</dbReference>
<keyword evidence="14" id="KW-1185">Reference proteome</keyword>
<dbReference type="PROSITE" id="PS00041">
    <property type="entry name" value="HTH_ARAC_FAMILY_1"/>
    <property type="match status" value="1"/>
</dbReference>
<proteinExistence type="predicted"/>
<accession>A0ABY5VGE0</accession>
<dbReference type="PANTHER" id="PTHR42713:SF3">
    <property type="entry name" value="TRANSCRIPTIONAL REGULATORY PROTEIN HPTR"/>
    <property type="match status" value="1"/>
</dbReference>
<keyword evidence="4 10" id="KW-0597">Phosphoprotein</keyword>
<feature type="domain" description="HTH araC/xylS-type" evidence="11">
    <location>
        <begin position="438"/>
        <end position="536"/>
    </location>
</feature>
<dbReference type="InterPro" id="IPR051552">
    <property type="entry name" value="HptR"/>
</dbReference>
<evidence type="ECO:0000256" key="7">
    <source>
        <dbReference type="ARBA" id="ARBA00023125"/>
    </source>
</evidence>
<evidence type="ECO:0000256" key="6">
    <source>
        <dbReference type="ARBA" id="ARBA00023015"/>
    </source>
</evidence>
<dbReference type="InterPro" id="IPR001789">
    <property type="entry name" value="Sig_transdc_resp-reg_receiver"/>
</dbReference>
<feature type="domain" description="Response regulatory" evidence="12">
    <location>
        <begin position="2"/>
        <end position="119"/>
    </location>
</feature>
<keyword evidence="7" id="KW-0238">DNA-binding</keyword>
<evidence type="ECO:0000256" key="2">
    <source>
        <dbReference type="ARBA" id="ARBA00018672"/>
    </source>
</evidence>
<dbReference type="SMART" id="SM00448">
    <property type="entry name" value="REC"/>
    <property type="match status" value="1"/>
</dbReference>
<keyword evidence="6" id="KW-0805">Transcription regulation</keyword>
<dbReference type="InterPro" id="IPR018060">
    <property type="entry name" value="HTH_AraC"/>
</dbReference>
<evidence type="ECO:0000256" key="10">
    <source>
        <dbReference type="PROSITE-ProRule" id="PRU00169"/>
    </source>
</evidence>
<dbReference type="Pfam" id="PF00072">
    <property type="entry name" value="Response_reg"/>
    <property type="match status" value="1"/>
</dbReference>
<gene>
    <name evidence="13" type="ORF">NQ502_18745</name>
</gene>
<keyword evidence="8" id="KW-0804">Transcription</keyword>
<dbReference type="InterPro" id="IPR011006">
    <property type="entry name" value="CheY-like_superfamily"/>
</dbReference>
<evidence type="ECO:0000256" key="3">
    <source>
        <dbReference type="ARBA" id="ARBA00022490"/>
    </source>
</evidence>
<evidence type="ECO:0000256" key="8">
    <source>
        <dbReference type="ARBA" id="ARBA00023163"/>
    </source>
</evidence>
<dbReference type="InterPro" id="IPR020449">
    <property type="entry name" value="Tscrpt_reg_AraC-type_HTH"/>
</dbReference>